<dbReference type="CDD" id="cd00565">
    <property type="entry name" value="Ubl_ThiS"/>
    <property type="match status" value="1"/>
</dbReference>
<evidence type="ECO:0000313" key="1">
    <source>
        <dbReference type="EMBL" id="OGC40590.1"/>
    </source>
</evidence>
<dbReference type="InterPro" id="IPR012675">
    <property type="entry name" value="Beta-grasp_dom_sf"/>
</dbReference>
<name>A0A1F4U6Z4_UNCSA</name>
<sequence>MRLTINGKESAYNIEDTAGLLAVLNLHPENLVIELNGSIIPRGENPALKDGDRVEIVSFVGGG</sequence>
<dbReference type="PANTHER" id="PTHR34472:SF1">
    <property type="entry name" value="SULFUR CARRIER PROTEIN THIS"/>
    <property type="match status" value="1"/>
</dbReference>
<dbReference type="InterPro" id="IPR010035">
    <property type="entry name" value="Thi_S"/>
</dbReference>
<reference evidence="1 2" key="1">
    <citation type="journal article" date="2016" name="Nat. Commun.">
        <title>Thousands of microbial genomes shed light on interconnected biogeochemical processes in an aquifer system.</title>
        <authorList>
            <person name="Anantharaman K."/>
            <person name="Brown C.T."/>
            <person name="Hug L.A."/>
            <person name="Sharon I."/>
            <person name="Castelle C.J."/>
            <person name="Probst A.J."/>
            <person name="Thomas B.C."/>
            <person name="Singh A."/>
            <person name="Wilkins M.J."/>
            <person name="Karaoz U."/>
            <person name="Brodie E.L."/>
            <person name="Williams K.H."/>
            <person name="Hubbard S.S."/>
            <person name="Banfield J.F."/>
        </authorList>
    </citation>
    <scope>NUCLEOTIDE SEQUENCE [LARGE SCALE GENOMIC DNA]</scope>
</reference>
<dbReference type="Gene3D" id="3.10.20.30">
    <property type="match status" value="1"/>
</dbReference>
<dbReference type="NCBIfam" id="TIGR01683">
    <property type="entry name" value="thiS"/>
    <property type="match status" value="1"/>
</dbReference>
<protein>
    <submittedName>
        <fullName evidence="1">Thiamine biosynthesis protein ThiS</fullName>
    </submittedName>
</protein>
<organism evidence="1 2">
    <name type="scientific">candidate division WOR-1 bacterium RIFOXYC2_FULL_46_14</name>
    <dbReference type="NCBI Taxonomy" id="1802587"/>
    <lineage>
        <taxon>Bacteria</taxon>
        <taxon>Bacillati</taxon>
        <taxon>Saganbacteria</taxon>
    </lineage>
</organism>
<dbReference type="InterPro" id="IPR016155">
    <property type="entry name" value="Mopterin_synth/thiamin_S_b"/>
</dbReference>
<comment type="caution">
    <text evidence="1">The sequence shown here is derived from an EMBL/GenBank/DDBJ whole genome shotgun (WGS) entry which is preliminary data.</text>
</comment>
<dbReference type="InterPro" id="IPR003749">
    <property type="entry name" value="ThiS/MoaD-like"/>
</dbReference>
<dbReference type="AlphaFoldDB" id="A0A1F4U6Z4"/>
<accession>A0A1F4U6Z4</accession>
<proteinExistence type="predicted"/>
<gene>
    <name evidence="1" type="ORF">A2438_06200</name>
</gene>
<dbReference type="Proteomes" id="UP000179242">
    <property type="component" value="Unassembled WGS sequence"/>
</dbReference>
<dbReference type="EMBL" id="MEUJ01000003">
    <property type="protein sequence ID" value="OGC40590.1"/>
    <property type="molecule type" value="Genomic_DNA"/>
</dbReference>
<dbReference type="Pfam" id="PF02597">
    <property type="entry name" value="ThiS"/>
    <property type="match status" value="1"/>
</dbReference>
<dbReference type="SUPFAM" id="SSF54285">
    <property type="entry name" value="MoaD/ThiS"/>
    <property type="match status" value="1"/>
</dbReference>
<dbReference type="PANTHER" id="PTHR34472">
    <property type="entry name" value="SULFUR CARRIER PROTEIN THIS"/>
    <property type="match status" value="1"/>
</dbReference>
<evidence type="ECO:0000313" key="2">
    <source>
        <dbReference type="Proteomes" id="UP000179242"/>
    </source>
</evidence>